<feature type="non-terminal residue" evidence="2">
    <location>
        <position position="73"/>
    </location>
</feature>
<dbReference type="SUPFAM" id="SSF52777">
    <property type="entry name" value="CoA-dependent acyltransferases"/>
    <property type="match status" value="1"/>
</dbReference>
<dbReference type="EMBL" id="WAAU01000045">
    <property type="protein sequence ID" value="KAB1152997.1"/>
    <property type="molecule type" value="Genomic_DNA"/>
</dbReference>
<evidence type="ECO:0000313" key="3">
    <source>
        <dbReference type="Proteomes" id="UP000467305"/>
    </source>
</evidence>
<comment type="caution">
    <text evidence="2">The sequence shown here is derived from an EMBL/GenBank/DDBJ whole genome shotgun (WGS) entry which is preliminary data.</text>
</comment>
<protein>
    <recommendedName>
        <fullName evidence="1">Condensation domain-containing protein</fullName>
    </recommendedName>
</protein>
<dbReference type="Gene3D" id="3.30.559.30">
    <property type="entry name" value="Nonribosomal peptide synthetase, condensation domain"/>
    <property type="match status" value="1"/>
</dbReference>
<dbReference type="Pfam" id="PF00668">
    <property type="entry name" value="Condensation"/>
    <property type="match status" value="1"/>
</dbReference>
<sequence>LSIIEHEVPYLVSKFDLELNVLDQDSIRLSITYRKDLFEASSIARFSGYLEQMIDEVLNDKNILIRDIDILSD</sequence>
<dbReference type="RefSeq" id="WP_150901483.1">
    <property type="nucleotide sequence ID" value="NZ_WAAU01000045.1"/>
</dbReference>
<keyword evidence="3" id="KW-1185">Reference proteome</keyword>
<proteinExistence type="predicted"/>
<feature type="non-terminal residue" evidence="2">
    <location>
        <position position="1"/>
    </location>
</feature>
<organism evidence="2 3">
    <name type="scientific">Tenacibaculum aiptasiae</name>
    <dbReference type="NCBI Taxonomy" id="426481"/>
    <lineage>
        <taxon>Bacteria</taxon>
        <taxon>Pseudomonadati</taxon>
        <taxon>Bacteroidota</taxon>
        <taxon>Flavobacteriia</taxon>
        <taxon>Flavobacteriales</taxon>
        <taxon>Flavobacteriaceae</taxon>
        <taxon>Tenacibaculum</taxon>
    </lineage>
</organism>
<dbReference type="InterPro" id="IPR001242">
    <property type="entry name" value="Condensation_dom"/>
</dbReference>
<dbReference type="Proteomes" id="UP000467305">
    <property type="component" value="Unassembled WGS sequence"/>
</dbReference>
<feature type="domain" description="Condensation" evidence="1">
    <location>
        <begin position="12"/>
        <end position="73"/>
    </location>
</feature>
<reference evidence="2 3" key="1">
    <citation type="submission" date="2019-09" db="EMBL/GenBank/DDBJ databases">
        <authorList>
            <person name="Cao W.R."/>
        </authorList>
    </citation>
    <scope>NUCLEOTIDE SEQUENCE [LARGE SCALE GENOMIC DNA]</scope>
    <source>
        <strain evidence="3">a4</strain>
    </source>
</reference>
<evidence type="ECO:0000313" key="2">
    <source>
        <dbReference type="EMBL" id="KAB1152997.1"/>
    </source>
</evidence>
<evidence type="ECO:0000259" key="1">
    <source>
        <dbReference type="Pfam" id="PF00668"/>
    </source>
</evidence>
<name>A0A7J5A633_9FLAO</name>
<dbReference type="AlphaFoldDB" id="A0A7J5A633"/>
<dbReference type="GO" id="GO:0003824">
    <property type="term" value="F:catalytic activity"/>
    <property type="evidence" value="ECO:0007669"/>
    <property type="project" value="InterPro"/>
</dbReference>
<gene>
    <name evidence="2" type="ORF">F7018_17940</name>
</gene>
<accession>A0A7J5A633</accession>